<evidence type="ECO:0008006" key="8">
    <source>
        <dbReference type="Google" id="ProtNLM"/>
    </source>
</evidence>
<protein>
    <recommendedName>
        <fullName evidence="8">Cytochrome P450</fullName>
    </recommendedName>
</protein>
<feature type="region of interest" description="Disordered" evidence="5">
    <location>
        <begin position="426"/>
        <end position="456"/>
    </location>
</feature>
<comment type="caution">
    <text evidence="6">The sequence shown here is derived from an EMBL/GenBank/DDBJ whole genome shotgun (WGS) entry which is preliminary data.</text>
</comment>
<evidence type="ECO:0000256" key="5">
    <source>
        <dbReference type="SAM" id="MobiDB-lite"/>
    </source>
</evidence>
<dbReference type="GO" id="GO:0020037">
    <property type="term" value="F:heme binding"/>
    <property type="evidence" value="ECO:0007669"/>
    <property type="project" value="InterPro"/>
</dbReference>
<dbReference type="PANTHER" id="PTHR24305:SF166">
    <property type="entry name" value="CYTOCHROME P450 12A4, MITOCHONDRIAL-RELATED"/>
    <property type="match status" value="1"/>
</dbReference>
<dbReference type="PRINTS" id="PR00385">
    <property type="entry name" value="P450"/>
</dbReference>
<evidence type="ECO:0000256" key="1">
    <source>
        <dbReference type="ARBA" id="ARBA00001971"/>
    </source>
</evidence>
<evidence type="ECO:0000313" key="7">
    <source>
        <dbReference type="Proteomes" id="UP000033699"/>
    </source>
</evidence>
<dbReference type="InterPro" id="IPR001128">
    <property type="entry name" value="Cyt_P450"/>
</dbReference>
<comment type="cofactor">
    <cofactor evidence="1 3">
        <name>heme</name>
        <dbReference type="ChEBI" id="CHEBI:30413"/>
    </cofactor>
</comment>
<dbReference type="GO" id="GO:0004497">
    <property type="term" value="F:monooxygenase activity"/>
    <property type="evidence" value="ECO:0007669"/>
    <property type="project" value="UniProtKB-KW"/>
</dbReference>
<keyword evidence="4" id="KW-0503">Monooxygenase</keyword>
<dbReference type="OrthoDB" id="7376058at2"/>
<dbReference type="SUPFAM" id="SSF48264">
    <property type="entry name" value="Cytochrome P450"/>
    <property type="match status" value="1"/>
</dbReference>
<proteinExistence type="inferred from homology"/>
<sequence>MTDRAPAADGSCPHLPDGPRLTAPQLRAMETEHLLASWEAYARTYGPVFTLHTEDTAPRVYVGDPTAIRQLFISDRTTWHARGTLYFRPVIGTQALPYLTGEAHRTIRLLLAPPLHGEPLRALGPALDAIIITVLDHLRGRRKPLIDVTRDITLRLIVRAAFGELAPHRHEHCVHLLTEIMDLMYEPAATSGSDPEGLLRQIGSLVQQVQDFVTQEAAAAREAPAAHRNDLVFHLATSQAAPADEQIRGHIMSLLIAGHDTTASALAWALYQLELHHDVRHRLHTELARLGTALTPANTVKLPYLNAVCAETLRHGSVVPAGLARVTPADLDWNGYSFPAGTELVPAIHLVHRRPDLYPDPERFDPERFLNHKPPGTHYLPFGTGTRRCPGAELAEFELPLALARLTRAPGLRLIAAVPGLRTVKNGPTMTTPTSLQVTLDTPPTPHATDARDTQP</sequence>
<evidence type="ECO:0000256" key="2">
    <source>
        <dbReference type="ARBA" id="ARBA00010617"/>
    </source>
</evidence>
<dbReference type="PROSITE" id="PS00086">
    <property type="entry name" value="CYTOCHROME_P450"/>
    <property type="match status" value="1"/>
</dbReference>
<dbReference type="InterPro" id="IPR017972">
    <property type="entry name" value="Cyt_P450_CS"/>
</dbReference>
<keyword evidence="3 4" id="KW-0479">Metal-binding</keyword>
<gene>
    <name evidence="6" type="ORF">VM95_10215</name>
</gene>
<evidence type="ECO:0000313" key="6">
    <source>
        <dbReference type="EMBL" id="KJS62223.1"/>
    </source>
</evidence>
<dbReference type="PATRIC" id="fig|359131.3.peg.1654"/>
<evidence type="ECO:0000256" key="3">
    <source>
        <dbReference type="PIRSR" id="PIRSR602401-1"/>
    </source>
</evidence>
<reference evidence="6 7" key="1">
    <citation type="submission" date="2015-02" db="EMBL/GenBank/DDBJ databases">
        <authorList>
            <person name="Ju K.-S."/>
            <person name="Doroghazi J.R."/>
            <person name="Metcalf W."/>
        </authorList>
    </citation>
    <scope>NUCLEOTIDE SEQUENCE [LARGE SCALE GENOMIC DNA]</scope>
    <source>
        <strain evidence="6 7">ATCC 31215</strain>
    </source>
</reference>
<dbReference type="RefSeq" id="WP_045694358.1">
    <property type="nucleotide sequence ID" value="NZ_JZKH01000015.1"/>
</dbReference>
<dbReference type="GO" id="GO:0005506">
    <property type="term" value="F:iron ion binding"/>
    <property type="evidence" value="ECO:0007669"/>
    <property type="project" value="InterPro"/>
</dbReference>
<comment type="similarity">
    <text evidence="2 4">Belongs to the cytochrome P450 family.</text>
</comment>
<dbReference type="InterPro" id="IPR002401">
    <property type="entry name" value="Cyt_P450_E_grp-I"/>
</dbReference>
<dbReference type="Gene3D" id="1.10.630.10">
    <property type="entry name" value="Cytochrome P450"/>
    <property type="match status" value="1"/>
</dbReference>
<dbReference type="Pfam" id="PF00067">
    <property type="entry name" value="p450"/>
    <property type="match status" value="1"/>
</dbReference>
<dbReference type="GO" id="GO:0016705">
    <property type="term" value="F:oxidoreductase activity, acting on paired donors, with incorporation or reduction of molecular oxygen"/>
    <property type="evidence" value="ECO:0007669"/>
    <property type="project" value="InterPro"/>
</dbReference>
<dbReference type="AlphaFoldDB" id="A0A0F2TG62"/>
<keyword evidence="3 4" id="KW-0349">Heme</keyword>
<feature type="compositionally biased region" description="Polar residues" evidence="5">
    <location>
        <begin position="426"/>
        <end position="442"/>
    </location>
</feature>
<feature type="region of interest" description="Disordered" evidence="5">
    <location>
        <begin position="1"/>
        <end position="21"/>
    </location>
</feature>
<evidence type="ECO:0000256" key="4">
    <source>
        <dbReference type="RuleBase" id="RU000461"/>
    </source>
</evidence>
<dbReference type="PANTHER" id="PTHR24305">
    <property type="entry name" value="CYTOCHROME P450"/>
    <property type="match status" value="1"/>
</dbReference>
<keyword evidence="7" id="KW-1185">Reference proteome</keyword>
<feature type="binding site" description="axial binding residue" evidence="3">
    <location>
        <position position="389"/>
    </location>
    <ligand>
        <name>heme</name>
        <dbReference type="ChEBI" id="CHEBI:30413"/>
    </ligand>
    <ligandPart>
        <name>Fe</name>
        <dbReference type="ChEBI" id="CHEBI:18248"/>
    </ligandPart>
</feature>
<dbReference type="PRINTS" id="PR00463">
    <property type="entry name" value="EP450I"/>
</dbReference>
<dbReference type="Proteomes" id="UP000033699">
    <property type="component" value="Unassembled WGS sequence"/>
</dbReference>
<dbReference type="EMBL" id="JZKH01000015">
    <property type="protein sequence ID" value="KJS62223.1"/>
    <property type="molecule type" value="Genomic_DNA"/>
</dbReference>
<accession>A0A0F2TG62</accession>
<keyword evidence="3 4" id="KW-0408">Iron</keyword>
<dbReference type="InterPro" id="IPR050121">
    <property type="entry name" value="Cytochrome_P450_monoxygenase"/>
</dbReference>
<keyword evidence="4" id="KW-0560">Oxidoreductase</keyword>
<name>A0A0F2TG62_STRR3</name>
<dbReference type="InterPro" id="IPR036396">
    <property type="entry name" value="Cyt_P450_sf"/>
</dbReference>
<organism evidence="6 7">
    <name type="scientific">Streptomyces rubellomurinus (strain ATCC 31215)</name>
    <dbReference type="NCBI Taxonomy" id="359131"/>
    <lineage>
        <taxon>Bacteria</taxon>
        <taxon>Bacillati</taxon>
        <taxon>Actinomycetota</taxon>
        <taxon>Actinomycetes</taxon>
        <taxon>Kitasatosporales</taxon>
        <taxon>Streptomycetaceae</taxon>
        <taxon>Streptomyces</taxon>
    </lineage>
</organism>